<protein>
    <recommendedName>
        <fullName evidence="3">DUF3558 family protein</fullName>
    </recommendedName>
</protein>
<dbReference type="Proteomes" id="UP000035199">
    <property type="component" value="Chromosome"/>
</dbReference>
<name>A0A0G3H1S7_9CORY</name>
<proteinExistence type="predicted"/>
<dbReference type="AlphaFoldDB" id="A0A0G3H1S7"/>
<reference evidence="1 2" key="1">
    <citation type="journal article" date="2015" name="Genome Announc.">
        <title>Complete Genome Sequence of the Type Strain Corynebacterium mustelae DSM 45274, Isolated from Various Tissues of a Male Ferret with Lethal Sepsis.</title>
        <authorList>
            <person name="Ruckert C."/>
            <person name="Eimer J."/>
            <person name="Winkler A."/>
            <person name="Tauch A."/>
        </authorList>
    </citation>
    <scope>NUCLEOTIDE SEQUENCE [LARGE SCALE GENOMIC DNA]</scope>
    <source>
        <strain evidence="1 2">DSM 45274</strain>
    </source>
</reference>
<gene>
    <name evidence="1" type="ORF">CMUST_15385</name>
</gene>
<keyword evidence="2" id="KW-1185">Reference proteome</keyword>
<dbReference type="KEGG" id="cmv:CMUST_15385"/>
<dbReference type="PATRIC" id="fig|571915.4.peg.3302"/>
<dbReference type="STRING" id="571915.CMUST_15385"/>
<organism evidence="1 2">
    <name type="scientific">Corynebacterium mustelae</name>
    <dbReference type="NCBI Taxonomy" id="571915"/>
    <lineage>
        <taxon>Bacteria</taxon>
        <taxon>Bacillati</taxon>
        <taxon>Actinomycetota</taxon>
        <taxon>Actinomycetes</taxon>
        <taxon>Mycobacteriales</taxon>
        <taxon>Corynebacteriaceae</taxon>
        <taxon>Corynebacterium</taxon>
    </lineage>
</organism>
<evidence type="ECO:0000313" key="1">
    <source>
        <dbReference type="EMBL" id="AKK07366.1"/>
    </source>
</evidence>
<accession>A0A0G3H1S7</accession>
<dbReference type="Pfam" id="PF12079">
    <property type="entry name" value="DUF3558"/>
    <property type="match status" value="1"/>
</dbReference>
<evidence type="ECO:0008006" key="3">
    <source>
        <dbReference type="Google" id="ProtNLM"/>
    </source>
</evidence>
<reference evidence="2" key="2">
    <citation type="submission" date="2015-05" db="EMBL/GenBank/DDBJ databases">
        <title>Complete genome sequence of Corynebacterium mustelae DSM 45274, isolated from various tissues of a male ferret with lethal sepsis.</title>
        <authorList>
            <person name="Ruckert C."/>
            <person name="Albersmeier A."/>
            <person name="Winkler A."/>
            <person name="Tauch A."/>
        </authorList>
    </citation>
    <scope>NUCLEOTIDE SEQUENCE [LARGE SCALE GENOMIC DNA]</scope>
    <source>
        <strain evidence="2">DSM 45274</strain>
    </source>
</reference>
<dbReference type="EMBL" id="CP011542">
    <property type="protein sequence ID" value="AKK07366.1"/>
    <property type="molecule type" value="Genomic_DNA"/>
</dbReference>
<sequence length="229" mass="25201">MIMKKSETIPREKANSHLTRRIAAPIVICCVFFLSGCGLAGPISHYLAAKNQAQTQQHLVSTPAAEPETLGEVLEAGTGTFDLNDPNFKIFNPCTEISQEEYAQLGFTFSVEPHVTMDHLIICSLKSIDSSNSDFGVSIAADTVTPDQVTTYAEVVTDPVIPLPEHWYQHKYHDFGDEDLENNCTIVVPTNRGRIVVTSLTSSSVFKLAPETVCQKSVDTLQKIFALQR</sequence>
<dbReference type="InterPro" id="IPR024520">
    <property type="entry name" value="DUF3558"/>
</dbReference>
<evidence type="ECO:0000313" key="2">
    <source>
        <dbReference type="Proteomes" id="UP000035199"/>
    </source>
</evidence>